<proteinExistence type="predicted"/>
<accession>A0A139R8L5</accession>
<evidence type="ECO:0000313" key="1">
    <source>
        <dbReference type="EMBL" id="KXU11089.1"/>
    </source>
</evidence>
<dbReference type="Proteomes" id="UP000070779">
    <property type="component" value="Unassembled WGS sequence"/>
</dbReference>
<evidence type="ECO:0000313" key="2">
    <source>
        <dbReference type="Proteomes" id="UP000070779"/>
    </source>
</evidence>
<protein>
    <submittedName>
        <fullName evidence="1">Uncharacterized protein</fullName>
    </submittedName>
</protein>
<sequence>MGGFFDFCFYSKLMQTLSKYAILMKKEDFYDSRIYQSK</sequence>
<comment type="caution">
    <text evidence="1">The sequence shown here is derived from an EMBL/GenBank/DDBJ whole genome shotgun (WGS) entry which is preliminary data.</text>
</comment>
<dbReference type="AlphaFoldDB" id="A0A139R8L5"/>
<dbReference type="EMBL" id="LQZD01000420">
    <property type="protein sequence ID" value="KXU11089.1"/>
    <property type="molecule type" value="Genomic_DNA"/>
</dbReference>
<organism evidence="1 2">
    <name type="scientific">Streptococcus mitis</name>
    <dbReference type="NCBI Taxonomy" id="28037"/>
    <lineage>
        <taxon>Bacteria</taxon>
        <taxon>Bacillati</taxon>
        <taxon>Bacillota</taxon>
        <taxon>Bacilli</taxon>
        <taxon>Lactobacillales</taxon>
        <taxon>Streptococcaceae</taxon>
        <taxon>Streptococcus</taxon>
        <taxon>Streptococcus mitis group</taxon>
    </lineage>
</organism>
<reference evidence="1 2" key="1">
    <citation type="submission" date="2016-01" db="EMBL/GenBank/DDBJ databases">
        <title>Highly variable Streptococcus oralis are common among viridans streptococci isolated from primates.</title>
        <authorList>
            <person name="Denapaite D."/>
            <person name="Rieger M."/>
            <person name="Koendgen S."/>
            <person name="Brueckner R."/>
            <person name="Ochigava I."/>
            <person name="Kappeler P."/>
            <person name="Maetz-Rensing K."/>
            <person name="Leendertz F."/>
            <person name="Hakenbeck R."/>
        </authorList>
    </citation>
    <scope>NUCLEOTIDE SEQUENCE [LARGE SCALE GENOMIC DNA]</scope>
    <source>
        <strain evidence="1 2">DD22</strain>
    </source>
</reference>
<name>A0A139R8L5_STRMT</name>
<gene>
    <name evidence="1" type="ORF">SMIDD22_01668</name>
</gene>